<protein>
    <submittedName>
        <fullName evidence="5">Uncharacterized protein</fullName>
    </submittedName>
</protein>
<proteinExistence type="inferred from homology"/>
<name>A0A6A4JKX4_APOLU</name>
<comment type="similarity">
    <text evidence="2">Belongs to the perilipin family.</text>
</comment>
<sequence>MRPDMLSGGQRRNLCTPFDGVLKLLNDAAWQSVQNGLTDNQLLTLHASRDLPIAHRRAVSSSNLSMTQTQTLPKLASLDRISKIPVVESGFEYASGAYTKLKRSNSLVTWSLDTVEGRLTSMVVKSFPLLELPIGVVDSLVCKTLDEVEQRVPAINYPPEQLMTITKDMVTSKIVQPVLRRADSVKQFSVNNRHLSEYGEMAVCRLDTALDKADVLVDKYLPDSTDGDLKDGDRVDGGSHAKRTIQHANRLSRKLQRRITKRTLAEAQALRKTGQDVVQFIYFSVDLLIKNPKEFVSKMLQIWEHLSKDEPENQIPPGNLDQLFALVARETARKFVHAINYSIVVCGNLPHDIAHWVNTANHQAIVLLDSLIKTAHLEGIRTAALGRVEIEMNRVVTKLNDVYRLILESMEKSTKVSSVELKPISTAQPSQKTPHHQHTRKTKKEKKEATQNIENEKKEPSRNGTAQNHEPQEEVAVS</sequence>
<evidence type="ECO:0000256" key="1">
    <source>
        <dbReference type="ARBA" id="ARBA00004502"/>
    </source>
</evidence>
<organism evidence="5 6">
    <name type="scientific">Apolygus lucorum</name>
    <name type="common">Small green plant bug</name>
    <name type="synonym">Lygocoris lucorum</name>
    <dbReference type="NCBI Taxonomy" id="248454"/>
    <lineage>
        <taxon>Eukaryota</taxon>
        <taxon>Metazoa</taxon>
        <taxon>Ecdysozoa</taxon>
        <taxon>Arthropoda</taxon>
        <taxon>Hexapoda</taxon>
        <taxon>Insecta</taxon>
        <taxon>Pterygota</taxon>
        <taxon>Neoptera</taxon>
        <taxon>Paraneoptera</taxon>
        <taxon>Hemiptera</taxon>
        <taxon>Heteroptera</taxon>
        <taxon>Panheteroptera</taxon>
        <taxon>Cimicomorpha</taxon>
        <taxon>Miridae</taxon>
        <taxon>Mirini</taxon>
        <taxon>Apolygus</taxon>
    </lineage>
</organism>
<dbReference type="EMBL" id="WIXP02000010">
    <property type="protein sequence ID" value="KAF6204229.1"/>
    <property type="molecule type" value="Genomic_DNA"/>
</dbReference>
<dbReference type="PANTHER" id="PTHR14024">
    <property type="entry name" value="PERILIPIN"/>
    <property type="match status" value="1"/>
</dbReference>
<comment type="caution">
    <text evidence="5">The sequence shown here is derived from an EMBL/GenBank/DDBJ whole genome shotgun (WGS) entry which is preliminary data.</text>
</comment>
<accession>A0A6A4JKX4</accession>
<dbReference type="AlphaFoldDB" id="A0A6A4JKX4"/>
<dbReference type="GO" id="GO:0010890">
    <property type="term" value="P:positive regulation of triglyceride storage"/>
    <property type="evidence" value="ECO:0007669"/>
    <property type="project" value="TreeGrafter"/>
</dbReference>
<evidence type="ECO:0000313" key="5">
    <source>
        <dbReference type="EMBL" id="KAF6204229.1"/>
    </source>
</evidence>
<dbReference type="OrthoDB" id="376826at2759"/>
<evidence type="ECO:0000313" key="6">
    <source>
        <dbReference type="Proteomes" id="UP000466442"/>
    </source>
</evidence>
<gene>
    <name evidence="5" type="ORF">GE061_002569</name>
</gene>
<feature type="compositionally biased region" description="Basic residues" evidence="4">
    <location>
        <begin position="433"/>
        <end position="444"/>
    </location>
</feature>
<dbReference type="Proteomes" id="UP000466442">
    <property type="component" value="Unassembled WGS sequence"/>
</dbReference>
<dbReference type="GO" id="GO:0019915">
    <property type="term" value="P:lipid storage"/>
    <property type="evidence" value="ECO:0007669"/>
    <property type="project" value="TreeGrafter"/>
</dbReference>
<dbReference type="GO" id="GO:0005829">
    <property type="term" value="C:cytosol"/>
    <property type="evidence" value="ECO:0007669"/>
    <property type="project" value="TreeGrafter"/>
</dbReference>
<reference evidence="5" key="1">
    <citation type="journal article" date="2021" name="Mol. Ecol. Resour.">
        <title>Apolygus lucorum genome provides insights into omnivorousness and mesophyll feeding.</title>
        <authorList>
            <person name="Liu Y."/>
            <person name="Liu H."/>
            <person name="Wang H."/>
            <person name="Huang T."/>
            <person name="Liu B."/>
            <person name="Yang B."/>
            <person name="Yin L."/>
            <person name="Li B."/>
            <person name="Zhang Y."/>
            <person name="Zhang S."/>
            <person name="Jiang F."/>
            <person name="Zhang X."/>
            <person name="Ren Y."/>
            <person name="Wang B."/>
            <person name="Wang S."/>
            <person name="Lu Y."/>
            <person name="Wu K."/>
            <person name="Fan W."/>
            <person name="Wang G."/>
        </authorList>
    </citation>
    <scope>NUCLEOTIDE SEQUENCE</scope>
    <source>
        <strain evidence="5">12Hb</strain>
    </source>
</reference>
<feature type="compositionally biased region" description="Basic and acidic residues" evidence="4">
    <location>
        <begin position="445"/>
        <end position="461"/>
    </location>
</feature>
<dbReference type="InterPro" id="IPR004279">
    <property type="entry name" value="Perilipin"/>
</dbReference>
<dbReference type="PANTHER" id="PTHR14024:SF49">
    <property type="entry name" value="LIPID STORAGE DROPLETS SURFACE-BINDING PROTEIN 1"/>
    <property type="match status" value="1"/>
</dbReference>
<feature type="region of interest" description="Disordered" evidence="4">
    <location>
        <begin position="417"/>
        <end position="478"/>
    </location>
</feature>
<dbReference type="GO" id="GO:0005811">
    <property type="term" value="C:lipid droplet"/>
    <property type="evidence" value="ECO:0007669"/>
    <property type="project" value="UniProtKB-SubCell"/>
</dbReference>
<evidence type="ECO:0000256" key="3">
    <source>
        <dbReference type="ARBA" id="ARBA00022677"/>
    </source>
</evidence>
<keyword evidence="3" id="KW-0551">Lipid droplet</keyword>
<keyword evidence="6" id="KW-1185">Reference proteome</keyword>
<evidence type="ECO:0000256" key="4">
    <source>
        <dbReference type="SAM" id="MobiDB-lite"/>
    </source>
</evidence>
<comment type="subcellular location">
    <subcellularLocation>
        <location evidence="1">Lipid droplet</location>
    </subcellularLocation>
</comment>
<evidence type="ECO:0000256" key="2">
    <source>
        <dbReference type="ARBA" id="ARBA00006311"/>
    </source>
</evidence>
<dbReference type="Pfam" id="PF03036">
    <property type="entry name" value="Perilipin"/>
    <property type="match status" value="1"/>
</dbReference>